<sequence length="403" mass="44033">MTARRQTLLKTDSRRPAVNVPPPCNRLPSGKASWSGTLRYARAQVAWLLRCGALLAAACLPILGREPLPGDQVLAVSTPADPDGLPEAAGLFAVELLLLPPVEEEPLLPGEEDALLPGEEEALLPDVGEPLWPAEGERLLPGSVVRLPREGLVLATWMPGKAVDLGFTEWDGRLRQGWSLPQASSKFFLAPSFRLLTLAGPQSKELASPLYAFSLSAEWLMQLNEAWTISARISPGFFSDLVNTGNDAWRLRGGLTGTWQFHPHWGLQLGAAYLDRNDIALLPVGGLIWTPNAETRLELILPRPRYAYRVNQNSRGPLGGDHWAYVAGEFGGGSWAIEREAAVPDVATLRDLRLLFGVETIGAHGVNWRVEMGYVFERAIEFQSGLPNIEPADTLLFRAGMSF</sequence>
<dbReference type="EMBL" id="CP036433">
    <property type="protein sequence ID" value="QDU92911.1"/>
    <property type="molecule type" value="Genomic_DNA"/>
</dbReference>
<name>A0A518DM63_9BACT</name>
<feature type="region of interest" description="Disordered" evidence="1">
    <location>
        <begin position="1"/>
        <end position="24"/>
    </location>
</feature>
<reference evidence="2 3" key="1">
    <citation type="submission" date="2019-02" db="EMBL/GenBank/DDBJ databases">
        <title>Deep-cultivation of Planctomycetes and their phenomic and genomic characterization uncovers novel biology.</title>
        <authorList>
            <person name="Wiegand S."/>
            <person name="Jogler M."/>
            <person name="Boedeker C."/>
            <person name="Pinto D."/>
            <person name="Vollmers J."/>
            <person name="Rivas-Marin E."/>
            <person name="Kohn T."/>
            <person name="Peeters S.H."/>
            <person name="Heuer A."/>
            <person name="Rast P."/>
            <person name="Oberbeckmann S."/>
            <person name="Bunk B."/>
            <person name="Jeske O."/>
            <person name="Meyerdierks A."/>
            <person name="Storesund J.E."/>
            <person name="Kallscheuer N."/>
            <person name="Luecker S."/>
            <person name="Lage O.M."/>
            <person name="Pohl T."/>
            <person name="Merkel B.J."/>
            <person name="Hornburger P."/>
            <person name="Mueller R.-W."/>
            <person name="Bruemmer F."/>
            <person name="Labrenz M."/>
            <person name="Spormann A.M."/>
            <person name="Op den Camp H."/>
            <person name="Overmann J."/>
            <person name="Amann R."/>
            <person name="Jetten M.S.M."/>
            <person name="Mascher T."/>
            <person name="Medema M.H."/>
            <person name="Devos D.P."/>
            <person name="Kaster A.-K."/>
            <person name="Ovreas L."/>
            <person name="Rohde M."/>
            <person name="Galperin M.Y."/>
            <person name="Jogler C."/>
        </authorList>
    </citation>
    <scope>NUCLEOTIDE SEQUENCE [LARGE SCALE GENOMIC DNA]</scope>
    <source>
        <strain evidence="2 3">Pla85_3_4</strain>
    </source>
</reference>
<evidence type="ECO:0000313" key="3">
    <source>
        <dbReference type="Proteomes" id="UP000317648"/>
    </source>
</evidence>
<organism evidence="2 3">
    <name type="scientific">Lignipirellula cremea</name>
    <dbReference type="NCBI Taxonomy" id="2528010"/>
    <lineage>
        <taxon>Bacteria</taxon>
        <taxon>Pseudomonadati</taxon>
        <taxon>Planctomycetota</taxon>
        <taxon>Planctomycetia</taxon>
        <taxon>Pirellulales</taxon>
        <taxon>Pirellulaceae</taxon>
        <taxon>Lignipirellula</taxon>
    </lineage>
</organism>
<gene>
    <name evidence="2" type="ORF">Pla8534_06840</name>
</gene>
<keyword evidence="3" id="KW-1185">Reference proteome</keyword>
<evidence type="ECO:0000313" key="2">
    <source>
        <dbReference type="EMBL" id="QDU92911.1"/>
    </source>
</evidence>
<accession>A0A518DM63</accession>
<proteinExistence type="predicted"/>
<evidence type="ECO:0000256" key="1">
    <source>
        <dbReference type="SAM" id="MobiDB-lite"/>
    </source>
</evidence>
<dbReference type="Proteomes" id="UP000317648">
    <property type="component" value="Chromosome"/>
</dbReference>
<protein>
    <submittedName>
        <fullName evidence="2">Uncharacterized protein</fullName>
    </submittedName>
</protein>
<dbReference type="AlphaFoldDB" id="A0A518DM63"/>
<dbReference type="KEGG" id="lcre:Pla8534_06840"/>
<feature type="compositionally biased region" description="Polar residues" evidence="1">
    <location>
        <begin position="1"/>
        <end position="10"/>
    </location>
</feature>